<dbReference type="CDD" id="cd00085">
    <property type="entry name" value="HNHc"/>
    <property type="match status" value="1"/>
</dbReference>
<dbReference type="InterPro" id="IPR002711">
    <property type="entry name" value="HNH"/>
</dbReference>
<dbReference type="GO" id="GO:0003676">
    <property type="term" value="F:nucleic acid binding"/>
    <property type="evidence" value="ECO:0007669"/>
    <property type="project" value="InterPro"/>
</dbReference>
<dbReference type="RefSeq" id="WP_165004868.1">
    <property type="nucleotide sequence ID" value="NZ_CP064955.1"/>
</dbReference>
<organism evidence="2 3">
    <name type="scientific">Corynebacterium qintianiae</name>
    <dbReference type="NCBI Taxonomy" id="2709392"/>
    <lineage>
        <taxon>Bacteria</taxon>
        <taxon>Bacillati</taxon>
        <taxon>Actinomycetota</taxon>
        <taxon>Actinomycetes</taxon>
        <taxon>Mycobacteriales</taxon>
        <taxon>Corynebacteriaceae</taxon>
        <taxon>Corynebacterium</taxon>
    </lineage>
</organism>
<accession>A0A7T0KNV0</accession>
<proteinExistence type="predicted"/>
<dbReference type="GO" id="GO:0004519">
    <property type="term" value="F:endonuclease activity"/>
    <property type="evidence" value="ECO:0007669"/>
    <property type="project" value="UniProtKB-KW"/>
</dbReference>
<sequence>MLRSIARFDKHGLARRFGASTTARWLVHRLGLSETTAHEYVKVARAMLIFLHMAEAFAEGSLNYSKVRLILPHLTRESECALVEMGVEMGYHELEIALLRWRKRGEGGEDESYVRLKVRRGGRVRMWADFSPAEGAQVMAAMKLGELAYHDVDLDALERDDDGRVTDAAVDAELRERESTASPSGFGLPLGKALLGSFMGMVNIVRTQPRSSLRTPGAHVNIVMTTDGRAYLPNNLGAPSDALKNFLSNAEYRVSRVDEKGLVLNTGRSQRLATNGQINALMMMWHGTCAMPGCTHTRFIEMHHVTEWSEGGPTDLDNLLPLCSACHSLVSEGLVRIIKDFGDVHFLMPGGARFVSRDHSLPVRCDDAITLEEFETLQPV</sequence>
<dbReference type="Gene3D" id="1.10.30.50">
    <property type="match status" value="1"/>
</dbReference>
<keyword evidence="2" id="KW-0540">Nuclease</keyword>
<evidence type="ECO:0000313" key="3">
    <source>
        <dbReference type="Proteomes" id="UP000594586"/>
    </source>
</evidence>
<keyword evidence="3" id="KW-1185">Reference proteome</keyword>
<dbReference type="SMART" id="SM00507">
    <property type="entry name" value="HNHc"/>
    <property type="match status" value="1"/>
</dbReference>
<keyword evidence="2" id="KW-0255">Endonuclease</keyword>
<dbReference type="KEGG" id="cqn:G7Y29_02780"/>
<dbReference type="EMBL" id="CP064955">
    <property type="protein sequence ID" value="QPK83741.1"/>
    <property type="molecule type" value="Genomic_DNA"/>
</dbReference>
<protein>
    <submittedName>
        <fullName evidence="2">HNH endonuclease</fullName>
    </submittedName>
</protein>
<gene>
    <name evidence="2" type="ORF">G7Y29_02780</name>
</gene>
<keyword evidence="2" id="KW-0378">Hydrolase</keyword>
<feature type="domain" description="HNH nuclease" evidence="1">
    <location>
        <begin position="277"/>
        <end position="328"/>
    </location>
</feature>
<dbReference type="Proteomes" id="UP000594586">
    <property type="component" value="Chromosome"/>
</dbReference>
<dbReference type="InterPro" id="IPR003615">
    <property type="entry name" value="HNH_nuc"/>
</dbReference>
<name>A0A7T0KNV0_9CORY</name>
<dbReference type="AlphaFoldDB" id="A0A7T0KNV0"/>
<evidence type="ECO:0000313" key="2">
    <source>
        <dbReference type="EMBL" id="QPK83741.1"/>
    </source>
</evidence>
<dbReference type="GO" id="GO:0008270">
    <property type="term" value="F:zinc ion binding"/>
    <property type="evidence" value="ECO:0007669"/>
    <property type="project" value="InterPro"/>
</dbReference>
<dbReference type="Pfam" id="PF01844">
    <property type="entry name" value="HNH"/>
    <property type="match status" value="1"/>
</dbReference>
<reference evidence="2 3" key="1">
    <citation type="submission" date="2020-11" db="EMBL/GenBank/DDBJ databases">
        <title>Corynebacterium sp. MC1420.</title>
        <authorList>
            <person name="Zhou J."/>
        </authorList>
    </citation>
    <scope>NUCLEOTIDE SEQUENCE [LARGE SCALE GENOMIC DNA]</scope>
    <source>
        <strain evidence="2 3">MC1420</strain>
    </source>
</reference>
<evidence type="ECO:0000259" key="1">
    <source>
        <dbReference type="SMART" id="SM00507"/>
    </source>
</evidence>